<gene>
    <name evidence="9" type="ORF">SU9_16112</name>
</gene>
<evidence type="ECO:0000259" key="8">
    <source>
        <dbReference type="SMART" id="SM00382"/>
    </source>
</evidence>
<dbReference type="InterPro" id="IPR051535">
    <property type="entry name" value="Siderophore_ABC-ATPase"/>
</dbReference>
<comment type="subcellular location">
    <subcellularLocation>
        <location evidence="1">Cell membrane</location>
        <topology evidence="1">Peripheral membrane protein</topology>
    </subcellularLocation>
</comment>
<evidence type="ECO:0000256" key="3">
    <source>
        <dbReference type="ARBA" id="ARBA00022475"/>
    </source>
</evidence>
<evidence type="ECO:0000256" key="6">
    <source>
        <dbReference type="ARBA" id="ARBA00023065"/>
    </source>
</evidence>
<dbReference type="PANTHER" id="PTHR42771">
    <property type="entry name" value="IRON(3+)-HYDROXAMATE IMPORT ATP-BINDING PROTEIN FHUC"/>
    <property type="match status" value="1"/>
</dbReference>
<reference evidence="9" key="1">
    <citation type="journal article" date="2012" name="J. Bacteriol.">
        <title>Genome Sequence of Streptomyces auratus Strain AGR0001, a Phoslactomycin-Producing Actinomycete.</title>
        <authorList>
            <person name="Han X."/>
            <person name="Li M."/>
            <person name="Ding Z."/>
            <person name="Zhao J."/>
            <person name="Ji K."/>
            <person name="Wen M."/>
            <person name="Lu T."/>
        </authorList>
    </citation>
    <scope>NUCLEOTIDE SEQUENCE [LARGE SCALE GENOMIC DNA]</scope>
    <source>
        <strain evidence="9">AGR0001</strain>
    </source>
</reference>
<dbReference type="InterPro" id="IPR003959">
    <property type="entry name" value="ATPase_AAA_core"/>
</dbReference>
<dbReference type="GO" id="GO:0005886">
    <property type="term" value="C:plasma membrane"/>
    <property type="evidence" value="ECO:0007669"/>
    <property type="project" value="UniProtKB-SubCell"/>
</dbReference>
<comment type="caution">
    <text evidence="9">The sequence shown here is derived from an EMBL/GenBank/DDBJ whole genome shotgun (WGS) entry which is preliminary data.</text>
</comment>
<dbReference type="InterPro" id="IPR038729">
    <property type="entry name" value="Rad50/SbcC_AAA"/>
</dbReference>
<dbReference type="GO" id="GO:0016887">
    <property type="term" value="F:ATP hydrolysis activity"/>
    <property type="evidence" value="ECO:0007669"/>
    <property type="project" value="InterPro"/>
</dbReference>
<keyword evidence="6" id="KW-0406">Ion transport</keyword>
<accession>J1RNF9</accession>
<keyword evidence="3" id="KW-1003">Cell membrane</keyword>
<dbReference type="GO" id="GO:0005524">
    <property type="term" value="F:ATP binding"/>
    <property type="evidence" value="ECO:0007669"/>
    <property type="project" value="InterPro"/>
</dbReference>
<evidence type="ECO:0000313" key="9">
    <source>
        <dbReference type="EMBL" id="EJJ05954.1"/>
    </source>
</evidence>
<dbReference type="EMBL" id="AJGV01000096">
    <property type="protein sequence ID" value="EJJ05954.1"/>
    <property type="molecule type" value="Genomic_DNA"/>
</dbReference>
<evidence type="ECO:0000256" key="5">
    <source>
        <dbReference type="ARBA" id="ARBA00023004"/>
    </source>
</evidence>
<organism evidence="9">
    <name type="scientific">Streptomyces auratus AGR0001</name>
    <dbReference type="NCBI Taxonomy" id="1160718"/>
    <lineage>
        <taxon>Bacteria</taxon>
        <taxon>Bacillati</taxon>
        <taxon>Actinomycetota</taxon>
        <taxon>Actinomycetes</taxon>
        <taxon>Kitasatosporales</taxon>
        <taxon>Streptomycetaceae</taxon>
        <taxon>Streptomyces</taxon>
    </lineage>
</organism>
<keyword evidence="4" id="KW-0410">Iron transport</keyword>
<dbReference type="SMART" id="SM00382">
    <property type="entry name" value="AAA"/>
    <property type="match status" value="1"/>
</dbReference>
<dbReference type="InterPro" id="IPR003593">
    <property type="entry name" value="AAA+_ATPase"/>
</dbReference>
<keyword evidence="5" id="KW-0408">Iron</keyword>
<dbReference type="Gene3D" id="3.40.50.300">
    <property type="entry name" value="P-loop containing nucleotide triphosphate hydrolases"/>
    <property type="match status" value="2"/>
</dbReference>
<dbReference type="PATRIC" id="fig|1160718.3.peg.3258"/>
<dbReference type="GO" id="GO:0006302">
    <property type="term" value="P:double-strand break repair"/>
    <property type="evidence" value="ECO:0007669"/>
    <property type="project" value="InterPro"/>
</dbReference>
<dbReference type="SUPFAM" id="SSF52540">
    <property type="entry name" value="P-loop containing nucleoside triphosphate hydrolases"/>
    <property type="match status" value="1"/>
</dbReference>
<dbReference type="InterPro" id="IPR027417">
    <property type="entry name" value="P-loop_NTPase"/>
</dbReference>
<sequence length="304" mass="32776">MLSRGAHVLSCGAHVLNCGSDVFGRGAKVLGSGLPVLCRGSRGLGRGSVSVGCESFEGMLIERAYVNLPEGEGTAEDGWPWTVPCVRQLAEEGLNFRAPVTFLVGENGSGKSTLAEALAEGFGLDSYGGSAGYKYASSREASRLGGLMRFDPTREGRGMIRGPRTRRRGFFLRAETALEALNGERRAQRLSRSPEEMSHGEGFLLAFRERFAQRGLYVMDEPEAALSFSSCLELVGLMGELGSGGAQIICATHSPLLTALPGAEIVEVGEHGMRRVQWAELGLVDHWRRYLSDPRAYLRHVLAG</sequence>
<name>J1RNF9_9ACTN</name>
<evidence type="ECO:0000256" key="2">
    <source>
        <dbReference type="ARBA" id="ARBA00022448"/>
    </source>
</evidence>
<dbReference type="AlphaFoldDB" id="J1RNF9"/>
<evidence type="ECO:0000256" key="4">
    <source>
        <dbReference type="ARBA" id="ARBA00022496"/>
    </source>
</evidence>
<dbReference type="Pfam" id="PF13304">
    <property type="entry name" value="AAA_21"/>
    <property type="match status" value="1"/>
</dbReference>
<protein>
    <recommendedName>
        <fullName evidence="8">AAA+ ATPase domain-containing protein</fullName>
    </recommendedName>
</protein>
<dbReference type="eggNOG" id="COG3910">
    <property type="taxonomic scope" value="Bacteria"/>
</dbReference>
<keyword evidence="7" id="KW-0472">Membrane</keyword>
<dbReference type="Pfam" id="PF13476">
    <property type="entry name" value="AAA_23"/>
    <property type="match status" value="1"/>
</dbReference>
<keyword evidence="2" id="KW-0813">Transport</keyword>
<proteinExistence type="predicted"/>
<dbReference type="STRING" id="1160718.SU9_16112"/>
<dbReference type="HOGENOM" id="CLU_079631_0_0_11"/>
<dbReference type="GO" id="GO:0006826">
    <property type="term" value="P:iron ion transport"/>
    <property type="evidence" value="ECO:0007669"/>
    <property type="project" value="UniProtKB-KW"/>
</dbReference>
<dbReference type="PANTHER" id="PTHR42771:SF2">
    <property type="entry name" value="IRON(3+)-HYDROXAMATE IMPORT ATP-BINDING PROTEIN FHUC"/>
    <property type="match status" value="1"/>
</dbReference>
<evidence type="ECO:0000256" key="7">
    <source>
        <dbReference type="ARBA" id="ARBA00023136"/>
    </source>
</evidence>
<feature type="domain" description="AAA+ ATPase" evidence="8">
    <location>
        <begin position="97"/>
        <end position="272"/>
    </location>
</feature>
<evidence type="ECO:0000256" key="1">
    <source>
        <dbReference type="ARBA" id="ARBA00004202"/>
    </source>
</evidence>